<dbReference type="SMART" id="SM00356">
    <property type="entry name" value="ZnF_C3H1"/>
    <property type="match status" value="1"/>
</dbReference>
<evidence type="ECO:0008006" key="11">
    <source>
        <dbReference type="Google" id="ProtNLM"/>
    </source>
</evidence>
<dbReference type="Gene3D" id="3.30.70.330">
    <property type="match status" value="2"/>
</dbReference>
<feature type="domain" description="C3H1-type" evidence="8">
    <location>
        <begin position="279"/>
        <end position="307"/>
    </location>
</feature>
<feature type="compositionally biased region" description="Polar residues" evidence="6">
    <location>
        <begin position="237"/>
        <end position="253"/>
    </location>
</feature>
<sequence length="934" mass="104923">MIIEDPDSLKAWLGQSLTPLCDADPSALTNYIYALVKKDKPESEIRENCLDQLDVFLQNKTVTFVDSLFNTLKDKSYVGLVKPAPPKALSPVVSTTTSEGQPTVQLSTTITQVAPDTTNTGKEPVKPEVKDKKRPDEVSSDRDWPRDSRRRRTRSRSRSRSGSPRRRDSDDRRRRYDRSRYSPPRRYGRRRSRSRSPRRWSPDRRRSRSPRNRSRDRSRSRSRSRSRGRQPDSRGSTPTQDNGNYSNIVTTNTGSRIPSSIAVVTSTDDIRKDGGGVANRSNQRCRDYDEKGFCMRGDLCPFDHGVDPVVVEDSGIPCVIPFPPTTSGPPPGLPPPGLPPIAAGPPPDFSKPPPPIVHRPPPPTEVYNPEAPGLTGPRPTFWPGGPRPPRPPGPYFSQPPPNMNPLSGPRQRDLVTVKTLPAEGEKENEKGESRVVVPSKRTYDMIDQSHQQQQQQHGSQPKRHFDFARLGGYRKPNPNMENSCLEVRKIPRELNNIAKLNEHFGKFGTLVNLQICYEGDLEAALVTYSDNQSAFSAYRSSEPVFNNRFIKVFWHKKQEAGDGQTTDLTVQKPMESKPVQPRLAITIPHHSKLSLNNKNKQDKEIVYTSSIGNLKKTVINSAAINKTQSAMTSPTAVGSADFVKRIEEIKKKEEIKQEALKKKVEIQKQKQNLLEKEIGHQKVLIEKLENNKTMSSEEKGVIMKTLKTLTDSIDKLKLELLPQKSTKNPDETRKEILDTELELINKQNAGEDTTTLRLKLTQLTKEAQSLGLFGRGRGRGARGRGSMRARGVRGRGGYSAFGRGRGGGSMTLDNRPKVIEVRNFDLEEKEEIKNHFNTTGQVDKCEFIDSIPSAIITFKTRKSAELAISRGSKFKNKVLSIKWYSGITRTISSEEPGGESEEEESALTEELDEDSLLAGDDEEDEDEESRSWRR</sequence>
<dbReference type="GeneID" id="20248417"/>
<comment type="function">
    <text evidence="2">May be involved in the turnover of nuclear polyadenylated (pA+) RNA.</text>
</comment>
<evidence type="ECO:0000259" key="7">
    <source>
        <dbReference type="PROSITE" id="PS50102"/>
    </source>
</evidence>
<reference evidence="9 10" key="1">
    <citation type="journal article" date="2013" name="Nature">
        <title>Insights into bilaterian evolution from three spiralian genomes.</title>
        <authorList>
            <person name="Simakov O."/>
            <person name="Marletaz F."/>
            <person name="Cho S.J."/>
            <person name="Edsinger-Gonzales E."/>
            <person name="Havlak P."/>
            <person name="Hellsten U."/>
            <person name="Kuo D.H."/>
            <person name="Larsson T."/>
            <person name="Lv J."/>
            <person name="Arendt D."/>
            <person name="Savage R."/>
            <person name="Osoegawa K."/>
            <person name="de Jong P."/>
            <person name="Grimwood J."/>
            <person name="Chapman J.A."/>
            <person name="Shapiro H."/>
            <person name="Aerts A."/>
            <person name="Otillar R.P."/>
            <person name="Terry A.Y."/>
            <person name="Boore J.L."/>
            <person name="Grigoriev I.V."/>
            <person name="Lindberg D.R."/>
            <person name="Seaver E.C."/>
            <person name="Weisblat D.A."/>
            <person name="Putnam N.H."/>
            <person name="Rokhsar D.S."/>
        </authorList>
    </citation>
    <scope>NUCLEOTIDE SEQUENCE [LARGE SCALE GENOMIC DNA]</scope>
</reference>
<dbReference type="SUPFAM" id="SSF54928">
    <property type="entry name" value="RNA-binding domain, RBD"/>
    <property type="match status" value="2"/>
</dbReference>
<feature type="region of interest" description="Disordered" evidence="6">
    <location>
        <begin position="891"/>
        <end position="934"/>
    </location>
</feature>
<dbReference type="OMA" id="ITYDSHA"/>
<proteinExistence type="predicted"/>
<feature type="compositionally biased region" description="Pro residues" evidence="6">
    <location>
        <begin position="327"/>
        <end position="364"/>
    </location>
</feature>
<feature type="compositionally biased region" description="Basic residues" evidence="6">
    <location>
        <begin position="186"/>
        <end position="198"/>
    </location>
</feature>
<dbReference type="RefSeq" id="XP_009049397.1">
    <property type="nucleotide sequence ID" value="XM_009051149.1"/>
</dbReference>
<dbReference type="FunFam" id="3.30.70.330:FF:000208">
    <property type="entry name" value="RNA-binding protein 27 isoform X2"/>
    <property type="match status" value="1"/>
</dbReference>
<feature type="domain" description="RRM" evidence="7">
    <location>
        <begin position="817"/>
        <end position="886"/>
    </location>
</feature>
<dbReference type="Pfam" id="PF01480">
    <property type="entry name" value="PWI"/>
    <property type="match status" value="1"/>
</dbReference>
<dbReference type="Proteomes" id="UP000030746">
    <property type="component" value="Unassembled WGS sequence"/>
</dbReference>
<keyword evidence="4" id="KW-0479">Metal-binding</keyword>
<organism evidence="9 10">
    <name type="scientific">Lottia gigantea</name>
    <name type="common">Giant owl limpet</name>
    <dbReference type="NCBI Taxonomy" id="225164"/>
    <lineage>
        <taxon>Eukaryota</taxon>
        <taxon>Metazoa</taxon>
        <taxon>Spiralia</taxon>
        <taxon>Lophotrochozoa</taxon>
        <taxon>Mollusca</taxon>
        <taxon>Gastropoda</taxon>
        <taxon>Patellogastropoda</taxon>
        <taxon>Lottioidea</taxon>
        <taxon>Lottiidae</taxon>
        <taxon>Lottia</taxon>
    </lineage>
</organism>
<feature type="compositionally biased region" description="Polar residues" evidence="6">
    <location>
        <begin position="92"/>
        <end position="121"/>
    </location>
</feature>
<dbReference type="GO" id="GO:0003723">
    <property type="term" value="F:RNA binding"/>
    <property type="evidence" value="ECO:0007669"/>
    <property type="project" value="UniProtKB-UniRule"/>
</dbReference>
<feature type="compositionally biased region" description="Basic and acidic residues" evidence="6">
    <location>
        <begin position="165"/>
        <end position="180"/>
    </location>
</feature>
<feature type="compositionally biased region" description="Basic and acidic residues" evidence="6">
    <location>
        <begin position="123"/>
        <end position="147"/>
    </location>
</feature>
<dbReference type="SMART" id="SM00360">
    <property type="entry name" value="RRM"/>
    <property type="match status" value="2"/>
</dbReference>
<name>V4A7N3_LOTGI</name>
<dbReference type="GO" id="GO:0005634">
    <property type="term" value="C:nucleus"/>
    <property type="evidence" value="ECO:0007669"/>
    <property type="project" value="TreeGrafter"/>
</dbReference>
<feature type="region of interest" description="Disordered" evidence="6">
    <location>
        <begin position="773"/>
        <end position="813"/>
    </location>
</feature>
<accession>V4A7N3</accession>
<evidence type="ECO:0000256" key="2">
    <source>
        <dbReference type="ARBA" id="ARBA00043866"/>
    </source>
</evidence>
<feature type="compositionally biased region" description="Acidic residues" evidence="6">
    <location>
        <begin position="896"/>
        <end position="928"/>
    </location>
</feature>
<evidence type="ECO:0000259" key="8">
    <source>
        <dbReference type="PROSITE" id="PS50103"/>
    </source>
</evidence>
<evidence type="ECO:0000313" key="10">
    <source>
        <dbReference type="Proteomes" id="UP000030746"/>
    </source>
</evidence>
<dbReference type="InterPro" id="IPR000504">
    <property type="entry name" value="RRM_dom"/>
</dbReference>
<feature type="compositionally biased region" description="Pro residues" evidence="6">
    <location>
        <begin position="385"/>
        <end position="403"/>
    </location>
</feature>
<feature type="zinc finger region" description="C3H1-type" evidence="4">
    <location>
        <begin position="279"/>
        <end position="307"/>
    </location>
</feature>
<dbReference type="GO" id="GO:0008270">
    <property type="term" value="F:zinc ion binding"/>
    <property type="evidence" value="ECO:0007669"/>
    <property type="project" value="UniProtKB-KW"/>
</dbReference>
<gene>
    <name evidence="9" type="ORF">LOTGIDRAFT_230885</name>
</gene>
<dbReference type="InterPro" id="IPR012677">
    <property type="entry name" value="Nucleotide-bd_a/b_plait_sf"/>
</dbReference>
<evidence type="ECO:0000256" key="1">
    <source>
        <dbReference type="ARBA" id="ARBA00022884"/>
    </source>
</evidence>
<evidence type="ECO:0000256" key="4">
    <source>
        <dbReference type="PROSITE-ProRule" id="PRU00723"/>
    </source>
</evidence>
<dbReference type="InterPro" id="IPR045137">
    <property type="entry name" value="RBM26/27"/>
</dbReference>
<dbReference type="PROSITE" id="PS50103">
    <property type="entry name" value="ZF_C3H1"/>
    <property type="match status" value="1"/>
</dbReference>
<dbReference type="InterPro" id="IPR002483">
    <property type="entry name" value="PWI_dom"/>
</dbReference>
<keyword evidence="5" id="KW-0175">Coiled coil</keyword>
<dbReference type="OrthoDB" id="443401at2759"/>
<feature type="region of interest" description="Disordered" evidence="6">
    <location>
        <begin position="82"/>
        <end position="253"/>
    </location>
</feature>
<keyword evidence="1 3" id="KW-0694">RNA-binding</keyword>
<protein>
    <recommendedName>
        <fullName evidence="11">C3H1-type domain-containing protein</fullName>
    </recommendedName>
</protein>
<keyword evidence="4" id="KW-0863">Zinc-finger</keyword>
<keyword evidence="10" id="KW-1185">Reference proteome</keyword>
<dbReference type="InterPro" id="IPR000571">
    <property type="entry name" value="Znf_CCCH"/>
</dbReference>
<dbReference type="KEGG" id="lgi:LOTGIDRAFT_230885"/>
<evidence type="ECO:0000256" key="3">
    <source>
        <dbReference type="PROSITE-ProRule" id="PRU00176"/>
    </source>
</evidence>
<dbReference type="EMBL" id="KB200869">
    <property type="protein sequence ID" value="ESO99958.1"/>
    <property type="molecule type" value="Genomic_DNA"/>
</dbReference>
<dbReference type="Pfam" id="PF00642">
    <property type="entry name" value="zf-CCCH"/>
    <property type="match status" value="1"/>
</dbReference>
<evidence type="ECO:0000256" key="6">
    <source>
        <dbReference type="SAM" id="MobiDB-lite"/>
    </source>
</evidence>
<feature type="compositionally biased region" description="Gly residues" evidence="6">
    <location>
        <begin position="794"/>
        <end position="809"/>
    </location>
</feature>
<dbReference type="HOGENOM" id="CLU_006190_0_0_1"/>
<keyword evidence="4" id="KW-0862">Zinc</keyword>
<evidence type="ECO:0000256" key="5">
    <source>
        <dbReference type="SAM" id="Coils"/>
    </source>
</evidence>
<dbReference type="PROSITE" id="PS50102">
    <property type="entry name" value="RRM"/>
    <property type="match status" value="1"/>
</dbReference>
<dbReference type="PANTHER" id="PTHR14398:SF0">
    <property type="entry name" value="ZINC FINGER PROTEIN SWM"/>
    <property type="match status" value="1"/>
</dbReference>
<dbReference type="AlphaFoldDB" id="V4A7N3"/>
<dbReference type="CDD" id="cd12257">
    <property type="entry name" value="RRM1_RBM26_like"/>
    <property type="match status" value="1"/>
</dbReference>
<feature type="region of interest" description="Disordered" evidence="6">
    <location>
        <begin position="327"/>
        <end position="410"/>
    </location>
</feature>
<dbReference type="STRING" id="225164.V4A7N3"/>
<dbReference type="InterPro" id="IPR035979">
    <property type="entry name" value="RBD_domain_sf"/>
</dbReference>
<evidence type="ECO:0000313" key="9">
    <source>
        <dbReference type="EMBL" id="ESO99958.1"/>
    </source>
</evidence>
<feature type="coiled-coil region" evidence="5">
    <location>
        <begin position="643"/>
        <end position="691"/>
    </location>
</feature>
<dbReference type="CTD" id="20248417"/>
<feature type="compositionally biased region" description="Basic residues" evidence="6">
    <location>
        <begin position="148"/>
        <end position="159"/>
    </location>
</feature>
<dbReference type="PANTHER" id="PTHR14398">
    <property type="entry name" value="RNA RECOGNITION RRM/RNP DOMAIN"/>
    <property type="match status" value="1"/>
</dbReference>
<feature type="compositionally biased region" description="Basic residues" evidence="6">
    <location>
        <begin position="776"/>
        <end position="793"/>
    </location>
</feature>